<reference evidence="1" key="1">
    <citation type="submission" date="2023-06" db="EMBL/GenBank/DDBJ databases">
        <authorList>
            <person name="Kurt Z."/>
        </authorList>
    </citation>
    <scope>NUCLEOTIDE SEQUENCE</scope>
</reference>
<gene>
    <name evidence="1" type="ORF">HINF_LOCUS10223</name>
    <name evidence="2" type="ORF">HINF_LOCUS75730</name>
</gene>
<protein>
    <submittedName>
        <fullName evidence="2">Hypothetical_protein</fullName>
    </submittedName>
</protein>
<name>A0AA86NP71_9EUKA</name>
<accession>A0AA86NP71</accession>
<proteinExistence type="predicted"/>
<dbReference type="EMBL" id="CATOUU010000255">
    <property type="protein sequence ID" value="CAI9922578.1"/>
    <property type="molecule type" value="Genomic_DNA"/>
</dbReference>
<dbReference type="AlphaFoldDB" id="A0AA86NP71"/>
<dbReference type="Proteomes" id="UP001642409">
    <property type="component" value="Unassembled WGS sequence"/>
</dbReference>
<keyword evidence="3" id="KW-1185">Reference proteome</keyword>
<dbReference type="EMBL" id="CAXDID020000680">
    <property type="protein sequence ID" value="CAL6110039.1"/>
    <property type="molecule type" value="Genomic_DNA"/>
</dbReference>
<evidence type="ECO:0000313" key="2">
    <source>
        <dbReference type="EMBL" id="CAL6110039.1"/>
    </source>
</evidence>
<sequence>MYGKANTLVNFIHTCVLCGGNLYIQYFDSILKLVQSKLCFITKIPNWKSYEYSSQHSRMFALEDRLLVHNNNGSVYILKDCELKFMKSISGRFYHFCGKLYVWKKMGALNDSYIISGISMDIEGQMQRNREEDVFLAVQRQNTLFQYIFAFTEKIIFYKMEFQNKFLKTEKEFEKMKNAKIIFTENNTKLNKIIF</sequence>
<comment type="caution">
    <text evidence="1">The sequence shown here is derived from an EMBL/GenBank/DDBJ whole genome shotgun (WGS) entry which is preliminary data.</text>
</comment>
<evidence type="ECO:0000313" key="1">
    <source>
        <dbReference type="EMBL" id="CAI9922578.1"/>
    </source>
</evidence>
<organism evidence="1">
    <name type="scientific">Hexamita inflata</name>
    <dbReference type="NCBI Taxonomy" id="28002"/>
    <lineage>
        <taxon>Eukaryota</taxon>
        <taxon>Metamonada</taxon>
        <taxon>Diplomonadida</taxon>
        <taxon>Hexamitidae</taxon>
        <taxon>Hexamitinae</taxon>
        <taxon>Hexamita</taxon>
    </lineage>
</organism>
<evidence type="ECO:0000313" key="3">
    <source>
        <dbReference type="Proteomes" id="UP001642409"/>
    </source>
</evidence>
<reference evidence="2 3" key="2">
    <citation type="submission" date="2024-07" db="EMBL/GenBank/DDBJ databases">
        <authorList>
            <person name="Akdeniz Z."/>
        </authorList>
    </citation>
    <scope>NUCLEOTIDE SEQUENCE [LARGE SCALE GENOMIC DNA]</scope>
</reference>